<dbReference type="Proteomes" id="UP000631421">
    <property type="component" value="Unassembled WGS sequence"/>
</dbReference>
<proteinExistence type="predicted"/>
<protein>
    <submittedName>
        <fullName evidence="1">Uncharacterized protein</fullName>
    </submittedName>
</protein>
<evidence type="ECO:0000313" key="2">
    <source>
        <dbReference type="Proteomes" id="UP000631421"/>
    </source>
</evidence>
<name>A0A926Z8J5_9CYAN</name>
<evidence type="ECO:0000313" key="1">
    <source>
        <dbReference type="EMBL" id="MBD2152855.1"/>
    </source>
</evidence>
<reference evidence="1" key="2">
    <citation type="submission" date="2020-08" db="EMBL/GenBank/DDBJ databases">
        <authorList>
            <person name="Chen M."/>
            <person name="Teng W."/>
            <person name="Zhao L."/>
            <person name="Hu C."/>
            <person name="Zhou Y."/>
            <person name="Han B."/>
            <person name="Song L."/>
            <person name="Shu W."/>
        </authorList>
    </citation>
    <scope>NUCLEOTIDE SEQUENCE</scope>
    <source>
        <strain evidence="1">FACHB-1277</strain>
    </source>
</reference>
<dbReference type="AlphaFoldDB" id="A0A926Z8J5"/>
<organism evidence="1 2">
    <name type="scientific">Pseudanabaena cinerea FACHB-1277</name>
    <dbReference type="NCBI Taxonomy" id="2949581"/>
    <lineage>
        <taxon>Bacteria</taxon>
        <taxon>Bacillati</taxon>
        <taxon>Cyanobacteriota</taxon>
        <taxon>Cyanophyceae</taxon>
        <taxon>Pseudanabaenales</taxon>
        <taxon>Pseudanabaenaceae</taxon>
        <taxon>Pseudanabaena</taxon>
        <taxon>Pseudanabaena cinerea</taxon>
    </lineage>
</organism>
<keyword evidence="2" id="KW-1185">Reference proteome</keyword>
<comment type="caution">
    <text evidence="1">The sequence shown here is derived from an EMBL/GenBank/DDBJ whole genome shotgun (WGS) entry which is preliminary data.</text>
</comment>
<gene>
    <name evidence="1" type="ORF">H6F44_22480</name>
</gene>
<sequence length="249" mass="28314">MVREVQKGSWIAQLEVKELPPDPALVVFKNVTNVNGFKTVDVDCQKKPIGNFLDVAFESCTKKLFVKEWHLRGVREEDLYPNGVRYKNYSSNWFEYINGQSELNPYVSGEPVASIGLLRPSEEGDIYITREEWIESTRTNVKKNKFSVRLRKLDSQPSRRRINVVCGDKPTNIWGIKFVPKCTPTGGTYIDVYYKTRYIHLNVDLLNGQTLQLRPDAFGGQPGFDGKSGSMNSTGSSMNFDLVFISKGR</sequence>
<dbReference type="EMBL" id="JACJPY010000164">
    <property type="protein sequence ID" value="MBD2152855.1"/>
    <property type="molecule type" value="Genomic_DNA"/>
</dbReference>
<accession>A0A926Z8J5</accession>
<reference evidence="1" key="1">
    <citation type="journal article" date="2015" name="ISME J.">
        <title>Draft Genome Sequence of Streptomyces incarnatus NRRL8089, which Produces the Nucleoside Antibiotic Sinefungin.</title>
        <authorList>
            <person name="Oshima K."/>
            <person name="Hattori M."/>
            <person name="Shimizu H."/>
            <person name="Fukuda K."/>
            <person name="Nemoto M."/>
            <person name="Inagaki K."/>
            <person name="Tamura T."/>
        </authorList>
    </citation>
    <scope>NUCLEOTIDE SEQUENCE</scope>
    <source>
        <strain evidence="1">FACHB-1277</strain>
    </source>
</reference>
<dbReference type="RefSeq" id="WP_190353312.1">
    <property type="nucleotide sequence ID" value="NZ_JACJPY010000164.1"/>
</dbReference>